<keyword evidence="3" id="KW-1133">Transmembrane helix</keyword>
<dbReference type="InterPro" id="IPR001810">
    <property type="entry name" value="F-box_dom"/>
</dbReference>
<keyword evidence="6" id="KW-1185">Reference proteome</keyword>
<reference evidence="5 6" key="1">
    <citation type="submission" date="2024-03" db="EMBL/GenBank/DDBJ databases">
        <authorList>
            <person name="Gkanogiannis A."/>
            <person name="Becerra Lopez-Lavalle L."/>
        </authorList>
    </citation>
    <scope>NUCLEOTIDE SEQUENCE [LARGE SCALE GENOMIC DNA]</scope>
</reference>
<dbReference type="PANTHER" id="PTHR46344:SF26">
    <property type="entry name" value="F-BOX DOMAIN-CONTAINING PROTEIN"/>
    <property type="match status" value="1"/>
</dbReference>
<keyword evidence="3" id="KW-0812">Transmembrane</keyword>
<gene>
    <name evidence="5" type="ORF">CITCOLO1_LOCUS11053</name>
</gene>
<keyword evidence="3" id="KW-0472">Membrane</keyword>
<evidence type="ECO:0000313" key="6">
    <source>
        <dbReference type="Proteomes" id="UP001642487"/>
    </source>
</evidence>
<dbReference type="Gene3D" id="1.20.1280.50">
    <property type="match status" value="1"/>
</dbReference>
<proteinExistence type="predicted"/>
<dbReference type="Proteomes" id="UP001642487">
    <property type="component" value="Chromosome 3"/>
</dbReference>
<keyword evidence="1" id="KW-0880">Kelch repeat</keyword>
<name>A0ABP0YGJ2_9ROSI</name>
<organism evidence="5 6">
    <name type="scientific">Citrullus colocynthis</name>
    <name type="common">colocynth</name>
    <dbReference type="NCBI Taxonomy" id="252529"/>
    <lineage>
        <taxon>Eukaryota</taxon>
        <taxon>Viridiplantae</taxon>
        <taxon>Streptophyta</taxon>
        <taxon>Embryophyta</taxon>
        <taxon>Tracheophyta</taxon>
        <taxon>Spermatophyta</taxon>
        <taxon>Magnoliopsida</taxon>
        <taxon>eudicotyledons</taxon>
        <taxon>Gunneridae</taxon>
        <taxon>Pentapetalae</taxon>
        <taxon>rosids</taxon>
        <taxon>fabids</taxon>
        <taxon>Cucurbitales</taxon>
        <taxon>Cucurbitaceae</taxon>
        <taxon>Benincaseae</taxon>
        <taxon>Citrullus</taxon>
    </lineage>
</organism>
<feature type="transmembrane region" description="Helical" evidence="3">
    <location>
        <begin position="32"/>
        <end position="49"/>
    </location>
</feature>
<dbReference type="Pfam" id="PF00646">
    <property type="entry name" value="F-box"/>
    <property type="match status" value="1"/>
</dbReference>
<dbReference type="InterPro" id="IPR057499">
    <property type="entry name" value="Kelch_FKB95"/>
</dbReference>
<dbReference type="EMBL" id="OZ021737">
    <property type="protein sequence ID" value="CAK9319062.1"/>
    <property type="molecule type" value="Genomic_DNA"/>
</dbReference>
<sequence>MAADKRCSTNVFVKPACDFNDSEIYTHIDQSLLYFLLINFVLACFDFLLRAPSVAIRSIPGISKSISSEFFNGLNFLIRLMDNVLGSNGLEELIPPPGRSLIHWLPDDIALSILSRVPRKYHHNLKCVSKKWKDLVSSQEWYSCREKNNLAETWIYALCRDKSEQVSCYVLDLNSSKRCWKQMTRLPTCSIKRKGMGFEAMGRKLYLLGGCSWSEDATDEVYCYDTSKNSWSPVAALSSARCYFACEVLNEKLYAIGGICSSSGDRHSWDIYDPCTNTWEPHLDITNIQNEIEGSVVMNGKIYIRLRAVDSQAYALVYDPSSRLWQHSDSEMVSGWRGPAVIIDETLYVLDQSSGTRLMMWNNKDKEWIPVGRFSALLTRPPCQLVAVGRKIVVVGKGLSSVIFDVSNTRTMEGLMVSSSIPRLDSDIDVLACKCITI</sequence>
<protein>
    <recommendedName>
        <fullName evidence="4">F-box domain-containing protein</fullName>
    </recommendedName>
</protein>
<dbReference type="PANTHER" id="PTHR46344">
    <property type="entry name" value="OS02G0202900 PROTEIN"/>
    <property type="match status" value="1"/>
</dbReference>
<evidence type="ECO:0000256" key="3">
    <source>
        <dbReference type="SAM" id="Phobius"/>
    </source>
</evidence>
<feature type="domain" description="F-box" evidence="4">
    <location>
        <begin position="105"/>
        <end position="145"/>
    </location>
</feature>
<dbReference type="InterPro" id="IPR006652">
    <property type="entry name" value="Kelch_1"/>
</dbReference>
<dbReference type="CDD" id="cd22152">
    <property type="entry name" value="F-box_AtAFR-like"/>
    <property type="match status" value="1"/>
</dbReference>
<dbReference type="InterPro" id="IPR036047">
    <property type="entry name" value="F-box-like_dom_sf"/>
</dbReference>
<dbReference type="InterPro" id="IPR015915">
    <property type="entry name" value="Kelch-typ_b-propeller"/>
</dbReference>
<dbReference type="SUPFAM" id="SSF81383">
    <property type="entry name" value="F-box domain"/>
    <property type="match status" value="1"/>
</dbReference>
<evidence type="ECO:0000313" key="5">
    <source>
        <dbReference type="EMBL" id="CAK9319062.1"/>
    </source>
</evidence>
<dbReference type="SUPFAM" id="SSF117281">
    <property type="entry name" value="Kelch motif"/>
    <property type="match status" value="1"/>
</dbReference>
<dbReference type="SMART" id="SM00612">
    <property type="entry name" value="Kelch"/>
    <property type="match status" value="2"/>
</dbReference>
<dbReference type="Pfam" id="PF25210">
    <property type="entry name" value="Kelch_FKB95"/>
    <property type="match status" value="1"/>
</dbReference>
<dbReference type="SMART" id="SM00256">
    <property type="entry name" value="FBOX"/>
    <property type="match status" value="1"/>
</dbReference>
<keyword evidence="2" id="KW-0677">Repeat</keyword>
<evidence type="ECO:0000256" key="2">
    <source>
        <dbReference type="ARBA" id="ARBA00022737"/>
    </source>
</evidence>
<evidence type="ECO:0000259" key="4">
    <source>
        <dbReference type="SMART" id="SM00256"/>
    </source>
</evidence>
<accession>A0ABP0YGJ2</accession>
<dbReference type="Gene3D" id="2.120.10.80">
    <property type="entry name" value="Kelch-type beta propeller"/>
    <property type="match status" value="1"/>
</dbReference>
<evidence type="ECO:0000256" key="1">
    <source>
        <dbReference type="ARBA" id="ARBA00022441"/>
    </source>
</evidence>